<dbReference type="PANTHER" id="PTHR40078">
    <property type="entry name" value="INTEGRAL MEMBRANE PROTEIN-RELATED"/>
    <property type="match status" value="1"/>
</dbReference>
<feature type="transmembrane region" description="Helical" evidence="1">
    <location>
        <begin position="68"/>
        <end position="86"/>
    </location>
</feature>
<feature type="transmembrane region" description="Helical" evidence="1">
    <location>
        <begin position="188"/>
        <end position="208"/>
    </location>
</feature>
<reference evidence="2 3" key="1">
    <citation type="submission" date="2017-11" db="EMBL/GenBank/DDBJ databases">
        <title>Reclassification of Bisgaard taxon 7 as Conservatibacter flavescens gen. nov., sp. nov.</title>
        <authorList>
            <person name="Christensen H."/>
        </authorList>
    </citation>
    <scope>NUCLEOTIDE SEQUENCE [LARGE SCALE GENOMIC DNA]</scope>
    <source>
        <strain evidence="2 3">7_4</strain>
    </source>
</reference>
<name>A0A2M8S3M1_9PAST</name>
<feature type="transmembrane region" description="Helical" evidence="1">
    <location>
        <begin position="28"/>
        <end position="48"/>
    </location>
</feature>
<dbReference type="InterPro" id="IPR038750">
    <property type="entry name" value="YczE/YyaS-like"/>
</dbReference>
<proteinExistence type="predicted"/>
<feature type="transmembrane region" description="Helical" evidence="1">
    <location>
        <begin position="122"/>
        <end position="141"/>
    </location>
</feature>
<protein>
    <recommendedName>
        <fullName evidence="4">YitT family protein</fullName>
    </recommendedName>
</protein>
<sequence>MTAKQGVLPQTKWTAAHQWSLEWNSLQMLLFSLCLAGFGDGLLVLANLGSSPWTVLSQGISVQTGMSIGWASFLISVIVMLLWFPLRLKVGLGTILNIILIAFALGLTVAFLPAPTTYWGKGTYILCGLIAFGVGTALYLTCHMGAGPRDGLMVGLCHRFQLKVGIVRTSLEVLVCLLGYLLGGTVGISTLIFALCIGWIVEIVLRVIKL</sequence>
<dbReference type="OrthoDB" id="154912at2"/>
<keyword evidence="1" id="KW-0472">Membrane</keyword>
<keyword evidence="1" id="KW-1133">Transmembrane helix</keyword>
<dbReference type="Pfam" id="PF19700">
    <property type="entry name" value="DUF6198"/>
    <property type="match status" value="1"/>
</dbReference>
<keyword evidence="3" id="KW-1185">Reference proteome</keyword>
<keyword evidence="1" id="KW-0812">Transmembrane</keyword>
<evidence type="ECO:0000313" key="2">
    <source>
        <dbReference type="EMBL" id="PJG85755.1"/>
    </source>
</evidence>
<dbReference type="EMBL" id="PHHA01000006">
    <property type="protein sequence ID" value="PJG85755.1"/>
    <property type="molecule type" value="Genomic_DNA"/>
</dbReference>
<evidence type="ECO:0000256" key="1">
    <source>
        <dbReference type="SAM" id="Phobius"/>
    </source>
</evidence>
<dbReference type="PANTHER" id="PTHR40078:SF1">
    <property type="entry name" value="INTEGRAL MEMBRANE PROTEIN"/>
    <property type="match status" value="1"/>
</dbReference>
<dbReference type="Proteomes" id="UP000229329">
    <property type="component" value="Unassembled WGS sequence"/>
</dbReference>
<comment type="caution">
    <text evidence="2">The sequence shown here is derived from an EMBL/GenBank/DDBJ whole genome shotgun (WGS) entry which is preliminary data.</text>
</comment>
<dbReference type="AlphaFoldDB" id="A0A2M8S3M1"/>
<accession>A0A2M8S3M1</accession>
<feature type="transmembrane region" description="Helical" evidence="1">
    <location>
        <begin position="98"/>
        <end position="116"/>
    </location>
</feature>
<organism evidence="2 3">
    <name type="scientific">Conservatibacter flavescens</name>
    <dbReference type="NCBI Taxonomy" id="28161"/>
    <lineage>
        <taxon>Bacteria</taxon>
        <taxon>Pseudomonadati</taxon>
        <taxon>Pseudomonadota</taxon>
        <taxon>Gammaproteobacteria</taxon>
        <taxon>Pasteurellales</taxon>
        <taxon>Pasteurellaceae</taxon>
        <taxon>Conservatibacter</taxon>
    </lineage>
</organism>
<evidence type="ECO:0000313" key="3">
    <source>
        <dbReference type="Proteomes" id="UP000229329"/>
    </source>
</evidence>
<dbReference type="RefSeq" id="WP_100288335.1">
    <property type="nucleotide sequence ID" value="NZ_PHHA01000006.1"/>
</dbReference>
<gene>
    <name evidence="2" type="ORF">CVP05_04215</name>
</gene>
<evidence type="ECO:0008006" key="4">
    <source>
        <dbReference type="Google" id="ProtNLM"/>
    </source>
</evidence>